<dbReference type="InterPro" id="IPR005706">
    <property type="entry name" value="Ribosomal_uS2_bac/mit/plastid"/>
</dbReference>
<dbReference type="Gene3D" id="3.40.50.10490">
    <property type="entry name" value="Glucose-6-phosphate isomerase like protein, domain 1"/>
    <property type="match status" value="1"/>
</dbReference>
<dbReference type="SUPFAM" id="SSF52313">
    <property type="entry name" value="Ribosomal protein S2"/>
    <property type="match status" value="1"/>
</dbReference>
<dbReference type="Pfam" id="PF00318">
    <property type="entry name" value="Ribosomal_S2"/>
    <property type="match status" value="1"/>
</dbReference>
<dbReference type="PRINTS" id="PR00395">
    <property type="entry name" value="RIBOSOMALS2"/>
</dbReference>
<evidence type="ECO:0000313" key="8">
    <source>
        <dbReference type="Proteomes" id="UP000177062"/>
    </source>
</evidence>
<dbReference type="FunFam" id="1.10.287.610:FF:000001">
    <property type="entry name" value="30S ribosomal protein S2"/>
    <property type="match status" value="1"/>
</dbReference>
<comment type="caution">
    <text evidence="7">The sequence shown here is derived from an EMBL/GenBank/DDBJ whole genome shotgun (WGS) entry which is preliminary data.</text>
</comment>
<dbReference type="GO" id="GO:0006412">
    <property type="term" value="P:translation"/>
    <property type="evidence" value="ECO:0007669"/>
    <property type="project" value="UniProtKB-UniRule"/>
</dbReference>
<dbReference type="AlphaFoldDB" id="A0A1G1YXQ2"/>
<dbReference type="GO" id="GO:0003735">
    <property type="term" value="F:structural constituent of ribosome"/>
    <property type="evidence" value="ECO:0007669"/>
    <property type="project" value="InterPro"/>
</dbReference>
<dbReference type="PANTHER" id="PTHR12534:SF0">
    <property type="entry name" value="SMALL RIBOSOMAL SUBUNIT PROTEIN US2M"/>
    <property type="match status" value="1"/>
</dbReference>
<organism evidence="7 8">
    <name type="scientific">Candidatus Colwellbacteria bacterium RBG_13_48_8</name>
    <dbReference type="NCBI Taxonomy" id="1797685"/>
    <lineage>
        <taxon>Bacteria</taxon>
        <taxon>Candidatus Colwelliibacteriota</taxon>
    </lineage>
</organism>
<dbReference type="EMBL" id="MHIT01000005">
    <property type="protein sequence ID" value="OGY57145.1"/>
    <property type="molecule type" value="Genomic_DNA"/>
</dbReference>
<dbReference type="NCBIfam" id="TIGR01011">
    <property type="entry name" value="rpsB_bact"/>
    <property type="match status" value="1"/>
</dbReference>
<comment type="similarity">
    <text evidence="1 5">Belongs to the universal ribosomal protein uS2 family.</text>
</comment>
<name>A0A1G1YXQ2_9BACT</name>
<reference evidence="7 8" key="1">
    <citation type="journal article" date="2016" name="Nat. Commun.">
        <title>Thousands of microbial genomes shed light on interconnected biogeochemical processes in an aquifer system.</title>
        <authorList>
            <person name="Anantharaman K."/>
            <person name="Brown C.T."/>
            <person name="Hug L.A."/>
            <person name="Sharon I."/>
            <person name="Castelle C.J."/>
            <person name="Probst A.J."/>
            <person name="Thomas B.C."/>
            <person name="Singh A."/>
            <person name="Wilkins M.J."/>
            <person name="Karaoz U."/>
            <person name="Brodie E.L."/>
            <person name="Williams K.H."/>
            <person name="Hubbard S.S."/>
            <person name="Banfield J.F."/>
        </authorList>
    </citation>
    <scope>NUCLEOTIDE SEQUENCE [LARGE SCALE GENOMIC DNA]</scope>
</reference>
<dbReference type="CDD" id="cd01425">
    <property type="entry name" value="RPS2"/>
    <property type="match status" value="1"/>
</dbReference>
<sequence>MMELGVFYGRSKSKTNPKMRPYILTNRSGFAVIDLEKTLAAIKKIKGVIEDIAGQRGLILFVGTSPSVKNAVKTVAEELGFPYVSERWLGGTLTNFDTITKRIQHFKRLRSAQQEGTWEKYTKKERVRLERELHKLERLFSGIESLDKLPALVFIADLANNEIAAREARGKGVKIIGILNTDSNPTLVDYRIPGNERSIHSIGFLLNYFKEVIIKAREQQPASVDKVDRVPEKKE</sequence>
<proteinExistence type="inferred from homology"/>
<keyword evidence="3 5" id="KW-0687">Ribonucleoprotein</keyword>
<evidence type="ECO:0000256" key="5">
    <source>
        <dbReference type="HAMAP-Rule" id="MF_00291"/>
    </source>
</evidence>
<gene>
    <name evidence="5" type="primary">rpsB</name>
    <name evidence="7" type="ORF">A2Y84_01260</name>
</gene>
<evidence type="ECO:0000256" key="4">
    <source>
        <dbReference type="ARBA" id="ARBA00035256"/>
    </source>
</evidence>
<evidence type="ECO:0000313" key="7">
    <source>
        <dbReference type="EMBL" id="OGY57145.1"/>
    </source>
</evidence>
<dbReference type="PANTHER" id="PTHR12534">
    <property type="entry name" value="30S RIBOSOMAL PROTEIN S2 PROKARYOTIC AND ORGANELLAR"/>
    <property type="match status" value="1"/>
</dbReference>
<evidence type="ECO:0000256" key="6">
    <source>
        <dbReference type="SAM" id="Coils"/>
    </source>
</evidence>
<dbReference type="HAMAP" id="MF_00291_B">
    <property type="entry name" value="Ribosomal_uS2_B"/>
    <property type="match status" value="1"/>
</dbReference>
<dbReference type="InterPro" id="IPR001865">
    <property type="entry name" value="Ribosomal_uS2"/>
</dbReference>
<accession>A0A1G1YXQ2</accession>
<protein>
    <recommendedName>
        <fullName evidence="4 5">Small ribosomal subunit protein uS2</fullName>
    </recommendedName>
</protein>
<dbReference type="GO" id="GO:0015935">
    <property type="term" value="C:small ribosomal subunit"/>
    <property type="evidence" value="ECO:0007669"/>
    <property type="project" value="InterPro"/>
</dbReference>
<evidence type="ECO:0000256" key="2">
    <source>
        <dbReference type="ARBA" id="ARBA00022980"/>
    </source>
</evidence>
<dbReference type="Gene3D" id="1.10.287.610">
    <property type="entry name" value="Helix hairpin bin"/>
    <property type="match status" value="1"/>
</dbReference>
<dbReference type="InterPro" id="IPR023591">
    <property type="entry name" value="Ribosomal_uS2_flav_dom_sf"/>
</dbReference>
<keyword evidence="6" id="KW-0175">Coiled coil</keyword>
<evidence type="ECO:0000256" key="1">
    <source>
        <dbReference type="ARBA" id="ARBA00006242"/>
    </source>
</evidence>
<keyword evidence="2 5" id="KW-0689">Ribosomal protein</keyword>
<feature type="coiled-coil region" evidence="6">
    <location>
        <begin position="119"/>
        <end position="146"/>
    </location>
</feature>
<evidence type="ECO:0000256" key="3">
    <source>
        <dbReference type="ARBA" id="ARBA00023274"/>
    </source>
</evidence>
<dbReference type="Proteomes" id="UP000177062">
    <property type="component" value="Unassembled WGS sequence"/>
</dbReference>